<keyword evidence="6" id="KW-0742">SOS response</keyword>
<evidence type="ECO:0000256" key="1">
    <source>
        <dbReference type="ARBA" id="ARBA00007484"/>
    </source>
</evidence>
<reference evidence="9 10" key="1">
    <citation type="submission" date="2017-05" db="EMBL/GenBank/DDBJ databases">
        <authorList>
            <person name="Varghese N."/>
            <person name="Submissions S."/>
        </authorList>
    </citation>
    <scope>NUCLEOTIDE SEQUENCE [LARGE SCALE GENOMIC DNA]</scope>
    <source>
        <strain evidence="9 10">DSM 26001</strain>
    </source>
</reference>
<dbReference type="PRINTS" id="PR00726">
    <property type="entry name" value="LEXASERPTASE"/>
</dbReference>
<organism evidence="9 10">
    <name type="scientific">Noviherbaspirillum suwonense</name>
    <dbReference type="NCBI Taxonomy" id="1224511"/>
    <lineage>
        <taxon>Bacteria</taxon>
        <taxon>Pseudomonadati</taxon>
        <taxon>Pseudomonadota</taxon>
        <taxon>Betaproteobacteria</taxon>
        <taxon>Burkholderiales</taxon>
        <taxon>Oxalobacteraceae</taxon>
        <taxon>Noviherbaspirillum</taxon>
    </lineage>
</organism>
<evidence type="ECO:0000313" key="9">
    <source>
        <dbReference type="EMBL" id="SMP81696.1"/>
    </source>
</evidence>
<gene>
    <name evidence="9" type="ORF">SAMN06295970_1474</name>
</gene>
<dbReference type="InterPro" id="IPR015927">
    <property type="entry name" value="Peptidase_S24_S26A/B/C"/>
</dbReference>
<dbReference type="NCBIfam" id="NF007621">
    <property type="entry name" value="PRK10276.1"/>
    <property type="match status" value="1"/>
</dbReference>
<sequence length="155" mass="16971">MSNRDLVNLAELHTLVPVIWPLKPTGHSMIPAFRVKCPAGFPSPAADYCESGLDLHEYLVKHRAATFIFDVCGDSMKNAGIFDGDKIVVDRAVEAKSGDIIVAILNGEHTVKRVHITSDGIELRPENHLYQTILLGEAEELIVFGVVVGVVRKLT</sequence>
<accession>A0ABY1QVL7</accession>
<dbReference type="PANTHER" id="PTHR33516">
    <property type="entry name" value="LEXA REPRESSOR"/>
    <property type="match status" value="1"/>
</dbReference>
<comment type="similarity">
    <text evidence="1 7">Belongs to the peptidase S24 family.</text>
</comment>
<dbReference type="EMBL" id="FXUL01000047">
    <property type="protein sequence ID" value="SMP81696.1"/>
    <property type="molecule type" value="Genomic_DNA"/>
</dbReference>
<comment type="caution">
    <text evidence="9">The sequence shown here is derived from an EMBL/GenBank/DDBJ whole genome shotgun (WGS) entry which is preliminary data.</text>
</comment>
<dbReference type="SUPFAM" id="SSF51306">
    <property type="entry name" value="LexA/Signal peptidase"/>
    <property type="match status" value="1"/>
</dbReference>
<evidence type="ECO:0000256" key="4">
    <source>
        <dbReference type="ARBA" id="ARBA00022813"/>
    </source>
</evidence>
<name>A0ABY1QVL7_9BURK</name>
<feature type="domain" description="Peptidase S24/S26A/S26B/S26C" evidence="8">
    <location>
        <begin position="36"/>
        <end position="148"/>
    </location>
</feature>
<evidence type="ECO:0000256" key="6">
    <source>
        <dbReference type="ARBA" id="ARBA00023236"/>
    </source>
</evidence>
<dbReference type="CDD" id="cd06529">
    <property type="entry name" value="S24_LexA-like"/>
    <property type="match status" value="1"/>
</dbReference>
<keyword evidence="4 7" id="KW-0068">Autocatalytic cleavage</keyword>
<evidence type="ECO:0000256" key="7">
    <source>
        <dbReference type="RuleBase" id="RU003991"/>
    </source>
</evidence>
<evidence type="ECO:0000259" key="8">
    <source>
        <dbReference type="Pfam" id="PF00717"/>
    </source>
</evidence>
<dbReference type="InterPro" id="IPR050077">
    <property type="entry name" value="LexA_repressor"/>
</dbReference>
<dbReference type="Pfam" id="PF00717">
    <property type="entry name" value="Peptidase_S24"/>
    <property type="match status" value="1"/>
</dbReference>
<protein>
    <submittedName>
        <fullName evidence="9">DNA polymerase V</fullName>
    </submittedName>
</protein>
<evidence type="ECO:0000256" key="2">
    <source>
        <dbReference type="ARBA" id="ARBA00022763"/>
    </source>
</evidence>
<dbReference type="Gene3D" id="2.10.109.10">
    <property type="entry name" value="Umud Fragment, subunit A"/>
    <property type="match status" value="1"/>
</dbReference>
<dbReference type="InterPro" id="IPR039418">
    <property type="entry name" value="LexA-like"/>
</dbReference>
<dbReference type="InterPro" id="IPR006197">
    <property type="entry name" value="Peptidase_S24_LexA"/>
</dbReference>
<keyword evidence="3 7" id="KW-0378">Hydrolase</keyword>
<dbReference type="Proteomes" id="UP001158049">
    <property type="component" value="Unassembled WGS sequence"/>
</dbReference>
<evidence type="ECO:0000256" key="3">
    <source>
        <dbReference type="ARBA" id="ARBA00022801"/>
    </source>
</evidence>
<evidence type="ECO:0000256" key="5">
    <source>
        <dbReference type="ARBA" id="ARBA00023204"/>
    </source>
</evidence>
<dbReference type="InterPro" id="IPR036286">
    <property type="entry name" value="LexA/Signal_pep-like_sf"/>
</dbReference>
<keyword evidence="5" id="KW-0234">DNA repair</keyword>
<keyword evidence="10" id="KW-1185">Reference proteome</keyword>
<dbReference type="PANTHER" id="PTHR33516:SF2">
    <property type="entry name" value="LEXA REPRESSOR-RELATED"/>
    <property type="match status" value="1"/>
</dbReference>
<dbReference type="RefSeq" id="WP_283445714.1">
    <property type="nucleotide sequence ID" value="NZ_FXUL01000047.1"/>
</dbReference>
<proteinExistence type="inferred from homology"/>
<keyword evidence="2" id="KW-0227">DNA damage</keyword>
<evidence type="ECO:0000313" key="10">
    <source>
        <dbReference type="Proteomes" id="UP001158049"/>
    </source>
</evidence>